<name>A0A9P7ET97_9AGAM</name>
<protein>
    <submittedName>
        <fullName evidence="2">Uncharacterized protein</fullName>
    </submittedName>
</protein>
<keyword evidence="3" id="KW-1185">Reference proteome</keyword>
<feature type="compositionally biased region" description="Acidic residues" evidence="1">
    <location>
        <begin position="421"/>
        <end position="441"/>
    </location>
</feature>
<dbReference type="PANTHER" id="PTHR46177:SF1">
    <property type="entry name" value="INTEGRASE CATALYTIC DOMAIN-CONTAINING PROTEIN"/>
    <property type="match status" value="1"/>
</dbReference>
<evidence type="ECO:0000313" key="2">
    <source>
        <dbReference type="EMBL" id="KAG2089457.1"/>
    </source>
</evidence>
<sequence length="451" mass="53027">MSDVDIVHHLKDHYDQEEYGLRFVSYICPVQLLQLIYHASVVSFRRMRNSWGWKRTRQQQHTLESIEQHVQEIRQRFPHRDLRQQFSFHVPHELIAKLLKITEPTAVEARRRGRLKRRRFWCAGVNDVWPQDQHDKWLRFGLWLHISLDPFTGWINWLKVWWTNKNPHLIARYYLDCCRKLGDPALNGTLQHCWMRKHQNIKPEIMWSVLRRDFAPGFENILEEGVTRGLYDIHNTLQSYMFRWLAIPWLQAELDAWAHRRNHNTPRRDKNKILPHGIPAIIRAKPHEFNSLDFKVPVPSALFDEVEAIYAPSDHPVFDLVPPSFEQRAQYLYTSLGKPQVLSDSFWNVYQMLLAQFLAIEGEDDLTVLLSQGVTEPEDDDVLLLPSLQDLPQNAGLYMGGMVNPPTQALHGVQDWGSQGEDQDDEDQPEFTEFTDSESESDSGRDRSRNA</sequence>
<dbReference type="RefSeq" id="XP_041285920.1">
    <property type="nucleotide sequence ID" value="XM_041442980.1"/>
</dbReference>
<evidence type="ECO:0000313" key="3">
    <source>
        <dbReference type="Proteomes" id="UP000823399"/>
    </source>
</evidence>
<comment type="caution">
    <text evidence="2">The sequence shown here is derived from an EMBL/GenBank/DDBJ whole genome shotgun (WGS) entry which is preliminary data.</text>
</comment>
<dbReference type="PANTHER" id="PTHR46177">
    <property type="entry name" value="INTEGRASE CATALYTIC DOMAIN-CONTAINING PROTEIN"/>
    <property type="match status" value="1"/>
</dbReference>
<feature type="compositionally biased region" description="Basic and acidic residues" evidence="1">
    <location>
        <begin position="442"/>
        <end position="451"/>
    </location>
</feature>
<feature type="region of interest" description="Disordered" evidence="1">
    <location>
        <begin position="408"/>
        <end position="451"/>
    </location>
</feature>
<accession>A0A9P7ET97</accession>
<evidence type="ECO:0000256" key="1">
    <source>
        <dbReference type="SAM" id="MobiDB-lite"/>
    </source>
</evidence>
<gene>
    <name evidence="2" type="ORF">F5147DRAFT_788308</name>
</gene>
<dbReference type="AlphaFoldDB" id="A0A9P7ET97"/>
<organism evidence="2 3">
    <name type="scientific">Suillus discolor</name>
    <dbReference type="NCBI Taxonomy" id="1912936"/>
    <lineage>
        <taxon>Eukaryota</taxon>
        <taxon>Fungi</taxon>
        <taxon>Dikarya</taxon>
        <taxon>Basidiomycota</taxon>
        <taxon>Agaricomycotina</taxon>
        <taxon>Agaricomycetes</taxon>
        <taxon>Agaricomycetidae</taxon>
        <taxon>Boletales</taxon>
        <taxon>Suillineae</taxon>
        <taxon>Suillaceae</taxon>
        <taxon>Suillus</taxon>
    </lineage>
</organism>
<dbReference type="OrthoDB" id="5946233at2759"/>
<proteinExistence type="predicted"/>
<dbReference type="GeneID" id="64705239"/>
<dbReference type="Proteomes" id="UP000823399">
    <property type="component" value="Unassembled WGS sequence"/>
</dbReference>
<reference evidence="2" key="1">
    <citation type="journal article" date="2020" name="New Phytol.">
        <title>Comparative genomics reveals dynamic genome evolution in host specialist ectomycorrhizal fungi.</title>
        <authorList>
            <person name="Lofgren L.A."/>
            <person name="Nguyen N.H."/>
            <person name="Vilgalys R."/>
            <person name="Ruytinx J."/>
            <person name="Liao H.L."/>
            <person name="Branco S."/>
            <person name="Kuo A."/>
            <person name="LaButti K."/>
            <person name="Lipzen A."/>
            <person name="Andreopoulos W."/>
            <person name="Pangilinan J."/>
            <person name="Riley R."/>
            <person name="Hundley H."/>
            <person name="Na H."/>
            <person name="Barry K."/>
            <person name="Grigoriev I.V."/>
            <person name="Stajich J.E."/>
            <person name="Kennedy P.G."/>
        </authorList>
    </citation>
    <scope>NUCLEOTIDE SEQUENCE</scope>
    <source>
        <strain evidence="2">FC423</strain>
    </source>
</reference>
<dbReference type="EMBL" id="JABBWM010000111">
    <property type="protein sequence ID" value="KAG2089457.1"/>
    <property type="molecule type" value="Genomic_DNA"/>
</dbReference>